<comment type="caution">
    <text evidence="4">The sequence shown here is derived from an EMBL/GenBank/DDBJ whole genome shotgun (WGS) entry which is preliminary data.</text>
</comment>
<dbReference type="AlphaFoldDB" id="A0AAJ2U3R0"/>
<evidence type="ECO:0000259" key="3">
    <source>
        <dbReference type="PROSITE" id="PS50011"/>
    </source>
</evidence>
<evidence type="ECO:0000256" key="2">
    <source>
        <dbReference type="SAM" id="Phobius"/>
    </source>
</evidence>
<keyword evidence="4" id="KW-0808">Transferase</keyword>
<dbReference type="PANTHER" id="PTHR10566:SF113">
    <property type="entry name" value="PROTEIN ACTIVITY OF BC1 COMPLEX KINASE 7, CHLOROPLASTIC"/>
    <property type="match status" value="1"/>
</dbReference>
<evidence type="ECO:0000256" key="1">
    <source>
        <dbReference type="ARBA" id="ARBA00009670"/>
    </source>
</evidence>
<dbReference type="InterPro" id="IPR011009">
    <property type="entry name" value="Kinase-like_dom_sf"/>
</dbReference>
<keyword evidence="2" id="KW-0812">Transmembrane</keyword>
<feature type="transmembrane region" description="Helical" evidence="2">
    <location>
        <begin position="486"/>
        <end position="505"/>
    </location>
</feature>
<feature type="domain" description="Protein kinase" evidence="3">
    <location>
        <begin position="113"/>
        <end position="448"/>
    </location>
</feature>
<dbReference type="InterPro" id="IPR004147">
    <property type="entry name" value="ABC1_dom"/>
</dbReference>
<proteinExistence type="inferred from homology"/>
<evidence type="ECO:0000313" key="5">
    <source>
        <dbReference type="Proteomes" id="UP001285636"/>
    </source>
</evidence>
<comment type="similarity">
    <text evidence="1">Belongs to the protein kinase superfamily. ADCK protein kinase family.</text>
</comment>
<reference evidence="4" key="1">
    <citation type="submission" date="2023-10" db="EMBL/GenBank/DDBJ databases">
        <title>Screening of Alkalihalophilus pseudofirmusBZ-TG-HK211 and Its Alleviation of Salt Stress on Rapeseed Growth.</title>
        <authorList>
            <person name="Zhao B."/>
            <person name="Guo T."/>
        </authorList>
    </citation>
    <scope>NUCLEOTIDE SEQUENCE</scope>
    <source>
        <strain evidence="4">BZ-TG-HK211</strain>
    </source>
</reference>
<dbReference type="CDD" id="cd05121">
    <property type="entry name" value="ABC1_ADCK3-like"/>
    <property type="match status" value="1"/>
</dbReference>
<sequence>MPIYRMFTIVFMSIKFFLQIIRFQRKHQNHWDEEKWNSLLHQQAREYKQTALKLEGLLIKLGQFLAARADLLPEVFLKELADLIDHVPPVPWTQTKKVLEKEWGTSYENVLQFLTKEPIASASIGQVYKATLKTGETAAIKVQRPTISKLIKADLKALSIVMRLAGRFTIIGKTVDTTRLFNEIKRVITAELDFKQELKNGLIFKERYANSDHVHIPAFNNELTTAKVLVMEWIDGKSVINTEQIEVIPYLKEELAKRILTIFLDQLLQEGIFHADPHPGNILLKEDGTIVLIDFGMVAAIKKEDSKELQTLVEALVIDDYSQVVDSLERLRFLLPNADKQQIERMIRQFLDVALTANINGWDEDVMNQLLADFRLLLKDLPVQMPSEFAFLGRAVSTLTGVLYSIDPKLDLFELGKPIVLDWLERNREKDEYSSFSHWLRKYGAPILRFPSKLDALFDEPKLYRELQEKQHRENREHERLKWSRHYSFLFTLIGLIGILTALFFDHTALLIGSSIPLVIGGISFYTASKRL</sequence>
<dbReference type="PROSITE" id="PS50011">
    <property type="entry name" value="PROTEIN_KINASE_DOM"/>
    <property type="match status" value="1"/>
</dbReference>
<dbReference type="GO" id="GO:0005524">
    <property type="term" value="F:ATP binding"/>
    <property type="evidence" value="ECO:0007669"/>
    <property type="project" value="InterPro"/>
</dbReference>
<dbReference type="RefSeq" id="WP_323467403.1">
    <property type="nucleotide sequence ID" value="NZ_CP144224.1"/>
</dbReference>
<dbReference type="InterPro" id="IPR000719">
    <property type="entry name" value="Prot_kinase_dom"/>
</dbReference>
<dbReference type="Proteomes" id="UP001285636">
    <property type="component" value="Unassembled WGS sequence"/>
</dbReference>
<dbReference type="PANTHER" id="PTHR10566">
    <property type="entry name" value="CHAPERONE-ACTIVITY OF BC1 COMPLEX CABC1 -RELATED"/>
    <property type="match status" value="1"/>
</dbReference>
<dbReference type="EC" id="2.7.-.-" evidence="4"/>
<dbReference type="SMART" id="SM00220">
    <property type="entry name" value="S_TKc"/>
    <property type="match status" value="1"/>
</dbReference>
<keyword evidence="2" id="KW-0472">Membrane</keyword>
<protein>
    <submittedName>
        <fullName evidence="4">AarF/ABC1/UbiB kinase family protein</fullName>
        <ecNumber evidence="4">2.7.-.-</ecNumber>
    </submittedName>
</protein>
<gene>
    <name evidence="4" type="ORF">RYX45_15620</name>
</gene>
<dbReference type="Pfam" id="PF03109">
    <property type="entry name" value="ABC1"/>
    <property type="match status" value="1"/>
</dbReference>
<dbReference type="EMBL" id="JAWJAY010000004">
    <property type="protein sequence ID" value="MDV2886620.1"/>
    <property type="molecule type" value="Genomic_DNA"/>
</dbReference>
<name>A0AAJ2U3R0_ALKPS</name>
<dbReference type="SUPFAM" id="SSF56112">
    <property type="entry name" value="Protein kinase-like (PK-like)"/>
    <property type="match status" value="1"/>
</dbReference>
<dbReference type="GO" id="GO:0004672">
    <property type="term" value="F:protein kinase activity"/>
    <property type="evidence" value="ECO:0007669"/>
    <property type="project" value="InterPro"/>
</dbReference>
<accession>A0AAJ2U3R0</accession>
<dbReference type="Gene3D" id="1.10.510.10">
    <property type="entry name" value="Transferase(Phosphotransferase) domain 1"/>
    <property type="match status" value="1"/>
</dbReference>
<evidence type="ECO:0000313" key="4">
    <source>
        <dbReference type="EMBL" id="MDV2886620.1"/>
    </source>
</evidence>
<dbReference type="InterPro" id="IPR050154">
    <property type="entry name" value="UbiB_kinase"/>
</dbReference>
<keyword evidence="4" id="KW-0418">Kinase</keyword>
<keyword evidence="2" id="KW-1133">Transmembrane helix</keyword>
<feature type="transmembrane region" description="Helical" evidence="2">
    <location>
        <begin position="511"/>
        <end position="528"/>
    </location>
</feature>
<organism evidence="4 5">
    <name type="scientific">Alkalihalophilus pseudofirmus</name>
    <name type="common">Bacillus pseudofirmus</name>
    <dbReference type="NCBI Taxonomy" id="79885"/>
    <lineage>
        <taxon>Bacteria</taxon>
        <taxon>Bacillati</taxon>
        <taxon>Bacillota</taxon>
        <taxon>Bacilli</taxon>
        <taxon>Bacillales</taxon>
        <taxon>Bacillaceae</taxon>
        <taxon>Alkalihalophilus</taxon>
    </lineage>
</organism>